<reference evidence="3" key="1">
    <citation type="submission" date="2020-09" db="EMBL/GenBank/DDBJ databases">
        <title>Comparative genome analyses of four rice-infecting Rhizoctonia solani isolates reveal extensive enrichment of homogalacturonan modification genes.</title>
        <authorList>
            <person name="Lee D.-Y."/>
            <person name="Jeon J."/>
            <person name="Kim K.-T."/>
            <person name="Cheong K."/>
            <person name="Song H."/>
            <person name="Choi G."/>
            <person name="Ko J."/>
            <person name="Opiyo S.O."/>
            <person name="Zuo S."/>
            <person name="Madhav S."/>
            <person name="Lee Y.-H."/>
            <person name="Wang G.-L."/>
        </authorList>
    </citation>
    <scope>NUCLEOTIDE SEQUENCE</scope>
    <source>
        <strain evidence="3">AG1-IA B2</strain>
    </source>
</reference>
<dbReference type="GO" id="GO:0005634">
    <property type="term" value="C:nucleus"/>
    <property type="evidence" value="ECO:0007669"/>
    <property type="project" value="UniProtKB-SubCell"/>
</dbReference>
<sequence length="562" mass="63886">MPICERCSQGGYECFGYDHNNPSGSSWRKPLYSDPDGAKPFDSISDVSLSNSGREVENGLVEAQSSVVSATSTQTKKLIIQMLQLTKLSTNKDSFEHSDNYSPINLQPMGSTRTPISLAHLGGDASIYDTFPQQDPKLIHLDWISTHLSAYWILAFFIISFIQTNCLSPGSYTTEFTLSIGYPRGHKIFERMLGITYFKPPQAHIDTFLRKILSRIWTCNFARKARLLDAKVTLSIFQGSDNLYYHNLANSIKQFEQEVQARLNESLTSYEIQERLTDLLEMLFLKGAIHNAPTTYRIFCHMAPSFFKMVYSDRTLQPAQNSSFLASVAHVLASSRHGTAHFMLMDIMGSMIYGLPQLAAYDTNTELFHAEPHPVEWINCFPGEFQILLAKINACRDQEEAGEGWQSIEQRLLSWTPRPQFQPQGLESWKSVTWLAVQETWRQTLLMYLYLAVCGVPTDDPRIQSALRQLFQLMRVIRRQDPPVANVHFFAQCLIAGICSLTENRRNLVRERLSCAAETRFWMFRGPEIVPVLEHLWLGAALGGGAVTWNDYIYSRCTVLPL</sequence>
<dbReference type="Proteomes" id="UP000614334">
    <property type="component" value="Unassembled WGS sequence"/>
</dbReference>
<protein>
    <submittedName>
        <fullName evidence="3">Uncharacterized protein</fullName>
    </submittedName>
</protein>
<evidence type="ECO:0000256" key="1">
    <source>
        <dbReference type="ARBA" id="ARBA00004123"/>
    </source>
</evidence>
<dbReference type="InterPro" id="IPR021858">
    <property type="entry name" value="Fun_TF"/>
</dbReference>
<name>A0A8H7IDI0_9AGAM</name>
<dbReference type="PANTHER" id="PTHR37534:SF46">
    <property type="entry name" value="ZN(II)2CYS6 TRANSCRIPTION FACTOR (EUROFUNG)"/>
    <property type="match status" value="1"/>
</dbReference>
<dbReference type="AlphaFoldDB" id="A0A8H7IDI0"/>
<comment type="subcellular location">
    <subcellularLocation>
        <location evidence="1">Nucleus</location>
    </subcellularLocation>
</comment>
<evidence type="ECO:0000313" key="4">
    <source>
        <dbReference type="Proteomes" id="UP000614334"/>
    </source>
</evidence>
<proteinExistence type="predicted"/>
<dbReference type="PANTHER" id="PTHR37534">
    <property type="entry name" value="TRANSCRIPTIONAL ACTIVATOR PROTEIN UGA3"/>
    <property type="match status" value="1"/>
</dbReference>
<dbReference type="Pfam" id="PF11951">
    <property type="entry name" value="Fungal_trans_2"/>
    <property type="match status" value="1"/>
</dbReference>
<keyword evidence="2" id="KW-0539">Nucleus</keyword>
<dbReference type="EMBL" id="JACYCF010000009">
    <property type="protein sequence ID" value="KAF8755160.1"/>
    <property type="molecule type" value="Genomic_DNA"/>
</dbReference>
<comment type="caution">
    <text evidence="3">The sequence shown here is derived from an EMBL/GenBank/DDBJ whole genome shotgun (WGS) entry which is preliminary data.</text>
</comment>
<evidence type="ECO:0000313" key="3">
    <source>
        <dbReference type="EMBL" id="KAF8755160.1"/>
    </source>
</evidence>
<accession>A0A8H7IDI0</accession>
<gene>
    <name evidence="3" type="ORF">RHS01_05423</name>
</gene>
<evidence type="ECO:0000256" key="2">
    <source>
        <dbReference type="ARBA" id="ARBA00023242"/>
    </source>
</evidence>
<organism evidence="3 4">
    <name type="scientific">Rhizoctonia solani</name>
    <dbReference type="NCBI Taxonomy" id="456999"/>
    <lineage>
        <taxon>Eukaryota</taxon>
        <taxon>Fungi</taxon>
        <taxon>Dikarya</taxon>
        <taxon>Basidiomycota</taxon>
        <taxon>Agaricomycotina</taxon>
        <taxon>Agaricomycetes</taxon>
        <taxon>Cantharellales</taxon>
        <taxon>Ceratobasidiaceae</taxon>
        <taxon>Rhizoctonia</taxon>
    </lineage>
</organism>